<dbReference type="EMBL" id="LSUQ01000056">
    <property type="protein sequence ID" value="OAG92906.1"/>
    <property type="molecule type" value="Genomic_DNA"/>
</dbReference>
<feature type="compositionally biased region" description="Polar residues" evidence="1">
    <location>
        <begin position="439"/>
        <end position="449"/>
    </location>
</feature>
<evidence type="ECO:0000256" key="1">
    <source>
        <dbReference type="SAM" id="MobiDB-lite"/>
    </source>
</evidence>
<protein>
    <submittedName>
        <fullName evidence="2">Uncharacterized protein</fullName>
    </submittedName>
</protein>
<comment type="caution">
    <text evidence="2">The sequence shown here is derived from an EMBL/GenBank/DDBJ whole genome shotgun (WGS) entry which is preliminary data.</text>
</comment>
<dbReference type="Proteomes" id="UP000077421">
    <property type="component" value="Unassembled WGS sequence"/>
</dbReference>
<name>A0A853K7R3_9BACL</name>
<evidence type="ECO:0000313" key="3">
    <source>
        <dbReference type="Proteomes" id="UP000077421"/>
    </source>
</evidence>
<feature type="region of interest" description="Disordered" evidence="1">
    <location>
        <begin position="425"/>
        <end position="449"/>
    </location>
</feature>
<evidence type="ECO:0000313" key="2">
    <source>
        <dbReference type="EMBL" id="OAG92906.1"/>
    </source>
</evidence>
<dbReference type="OrthoDB" id="10011692at2"/>
<proteinExistence type="predicted"/>
<accession>A0A853K7R3</accession>
<dbReference type="RefSeq" id="WP_156481885.1">
    <property type="nucleotide sequence ID" value="NZ_LSUQ01000056.1"/>
</dbReference>
<sequence length="449" mass="51736">MLFEGINTEAVCGELKRIMDDQFVSVLTDVGYITRAKVNTVPDLDSLDERQQAVAYAIRRMRNERILELIFDSSKYKTKSEKLHALTQGWDRALLSAYLYKFDFDVDLSKVESVISEVMIPREDIFAHYMAFELPGYIRQQVITIDDTWMVRPKTKEFYGGTDQNTSWLTHNFIPSVHALDNENALLFRKIKDPLGFPNGPDPSDSQLLLAHLSPLVARSHDMYIIREHNETRHQRVHPMLKWRSHYRLGLPVTRCYLDRFPDDITWLLRHESNLSDHPKVRAALERYALALHYYTSSLSPGIEFDQAIHDAVIGLETLVINSNAEVGYRFQTVLARLMEEEGVYCRDFLKLIYQLRSDVAHQGRTHEKRRASRTVVFQAISLLNGVIRWYLAKSETMTAKQIDTHLAEMPFGFKKDVAESPWGSVSSIEKDPPIDTGPWTSKTAVISD</sequence>
<organism evidence="2 3">
    <name type="scientific">Ferroacidibacillus organovorans</name>
    <dbReference type="NCBI Taxonomy" id="1765683"/>
    <lineage>
        <taxon>Bacteria</taxon>
        <taxon>Bacillati</taxon>
        <taxon>Bacillota</taxon>
        <taxon>Bacilli</taxon>
        <taxon>Bacillales</taxon>
        <taxon>Alicyclobacillaceae</taxon>
        <taxon>Ferroacidibacillus</taxon>
    </lineage>
</organism>
<reference evidence="2 3" key="1">
    <citation type="submission" date="2016-02" db="EMBL/GenBank/DDBJ databases">
        <title>Draft genome sequence of Acidibacillus ferrooxidans SLC66.</title>
        <authorList>
            <person name="Oliveira G."/>
            <person name="Nancucheo I."/>
            <person name="Dall'Agnol H."/>
            <person name="Johnson B."/>
            <person name="Oliveira R."/>
            <person name="Nunes G.L."/>
            <person name="Tzotzos G."/>
            <person name="Orellana S.C."/>
            <person name="Salim A.C."/>
            <person name="Araujo F.M."/>
        </authorList>
    </citation>
    <scope>NUCLEOTIDE SEQUENCE [LARGE SCALE GENOMIC DNA]</scope>
    <source>
        <strain evidence="2 3">SLC66</strain>
    </source>
</reference>
<dbReference type="AlphaFoldDB" id="A0A853K7R3"/>
<gene>
    <name evidence="2" type="ORF">AYW79_12760</name>
</gene>